<gene>
    <name evidence="1" type="ORF">H671_3g9028</name>
</gene>
<proteinExistence type="predicted"/>
<dbReference type="Proteomes" id="UP000030759">
    <property type="component" value="Unassembled WGS sequence"/>
</dbReference>
<protein>
    <submittedName>
        <fullName evidence="1">SCAN domain-containing protein 3</fullName>
    </submittedName>
</protein>
<name>A0A061IEM3_CRIGR</name>
<dbReference type="AlphaFoldDB" id="A0A061IEM3"/>
<dbReference type="EMBL" id="KE671503">
    <property type="protein sequence ID" value="ERE80172.1"/>
    <property type="molecule type" value="Genomic_DNA"/>
</dbReference>
<sequence length="76" mass="7693">QPGLMVQTATTTAGVAVGSAGAHTLGHAIPGGFSGDGNAEPARPDITYQEPQGNQLLDRQGHALLRSVSGMCPEPE</sequence>
<reference evidence="2" key="1">
    <citation type="journal article" date="2013" name="Nat. Biotechnol.">
        <title>Chinese hamster genome sequenced from sorted chromosomes.</title>
        <authorList>
            <person name="Brinkrolf K."/>
            <person name="Rupp O."/>
            <person name="Laux H."/>
            <person name="Kollin F."/>
            <person name="Ernst W."/>
            <person name="Linke B."/>
            <person name="Kofler R."/>
            <person name="Romand S."/>
            <person name="Hesse F."/>
            <person name="Budach W.E."/>
            <person name="Galosy S."/>
            <person name="Muller D."/>
            <person name="Noll T."/>
            <person name="Wienberg J."/>
            <person name="Jostock T."/>
            <person name="Leonard M."/>
            <person name="Grillari J."/>
            <person name="Tauch A."/>
            <person name="Goesmann A."/>
            <person name="Helk B."/>
            <person name="Mott J.E."/>
            <person name="Puhler A."/>
            <person name="Borth N."/>
        </authorList>
    </citation>
    <scope>NUCLEOTIDE SEQUENCE [LARGE SCALE GENOMIC DNA]</scope>
    <source>
        <strain evidence="2">17A/GY</strain>
    </source>
</reference>
<feature type="non-terminal residue" evidence="1">
    <location>
        <position position="1"/>
    </location>
</feature>
<evidence type="ECO:0000313" key="1">
    <source>
        <dbReference type="EMBL" id="ERE80172.1"/>
    </source>
</evidence>
<organism evidence="1 2">
    <name type="scientific">Cricetulus griseus</name>
    <name type="common">Chinese hamster</name>
    <name type="synonym">Cricetulus barabensis griseus</name>
    <dbReference type="NCBI Taxonomy" id="10029"/>
    <lineage>
        <taxon>Eukaryota</taxon>
        <taxon>Metazoa</taxon>
        <taxon>Chordata</taxon>
        <taxon>Craniata</taxon>
        <taxon>Vertebrata</taxon>
        <taxon>Euteleostomi</taxon>
        <taxon>Mammalia</taxon>
        <taxon>Eutheria</taxon>
        <taxon>Euarchontoglires</taxon>
        <taxon>Glires</taxon>
        <taxon>Rodentia</taxon>
        <taxon>Myomorpha</taxon>
        <taxon>Muroidea</taxon>
        <taxon>Cricetidae</taxon>
        <taxon>Cricetinae</taxon>
        <taxon>Cricetulus</taxon>
    </lineage>
</organism>
<accession>A0A061IEM3</accession>
<evidence type="ECO:0000313" key="2">
    <source>
        <dbReference type="Proteomes" id="UP000030759"/>
    </source>
</evidence>